<evidence type="ECO:0000256" key="2">
    <source>
        <dbReference type="ARBA" id="ARBA00022475"/>
    </source>
</evidence>
<keyword evidence="3 6" id="KW-0812">Transmembrane</keyword>
<dbReference type="GO" id="GO:0005886">
    <property type="term" value="C:plasma membrane"/>
    <property type="evidence" value="ECO:0007669"/>
    <property type="project" value="UniProtKB-SubCell"/>
</dbReference>
<feature type="transmembrane region" description="Helical" evidence="6">
    <location>
        <begin position="209"/>
        <end position="228"/>
    </location>
</feature>
<dbReference type="InterPro" id="IPR050367">
    <property type="entry name" value="APC_superfamily"/>
</dbReference>
<dbReference type="EMBL" id="CP113797">
    <property type="protein sequence ID" value="WAL58622.1"/>
    <property type="molecule type" value="Genomic_DNA"/>
</dbReference>
<evidence type="ECO:0000256" key="4">
    <source>
        <dbReference type="ARBA" id="ARBA00022989"/>
    </source>
</evidence>
<dbReference type="AlphaFoldDB" id="A0A9E9C8N1"/>
<evidence type="ECO:0000256" key="5">
    <source>
        <dbReference type="ARBA" id="ARBA00023136"/>
    </source>
</evidence>
<proteinExistence type="predicted"/>
<evidence type="ECO:0000256" key="6">
    <source>
        <dbReference type="SAM" id="Phobius"/>
    </source>
</evidence>
<keyword evidence="8" id="KW-1185">Reference proteome</keyword>
<reference evidence="7" key="1">
    <citation type="submission" date="2022-12" db="EMBL/GenBank/DDBJ databases">
        <title>Polyphasic identification of a Novel Hot-Spring Cyanobacterium Ocullathermofonsia sinensis gen nov. sp. nov. and Genomic Insights on its Adaptations to the Thermal Habitat.</title>
        <authorList>
            <person name="Daroch M."/>
            <person name="Tang J."/>
            <person name="Jiang Y."/>
        </authorList>
    </citation>
    <scope>NUCLEOTIDE SEQUENCE</scope>
    <source>
        <strain evidence="7">PKUAC-SCTA174</strain>
    </source>
</reference>
<protein>
    <submittedName>
        <fullName evidence="7">Amino acid permease</fullName>
    </submittedName>
</protein>
<dbReference type="GO" id="GO:0022857">
    <property type="term" value="F:transmembrane transporter activity"/>
    <property type="evidence" value="ECO:0007669"/>
    <property type="project" value="InterPro"/>
</dbReference>
<evidence type="ECO:0000256" key="1">
    <source>
        <dbReference type="ARBA" id="ARBA00004651"/>
    </source>
</evidence>
<feature type="transmembrane region" description="Helical" evidence="6">
    <location>
        <begin position="347"/>
        <end position="367"/>
    </location>
</feature>
<feature type="transmembrane region" description="Helical" evidence="6">
    <location>
        <begin position="414"/>
        <end position="437"/>
    </location>
</feature>
<feature type="transmembrane region" description="Helical" evidence="6">
    <location>
        <begin position="373"/>
        <end position="394"/>
    </location>
</feature>
<evidence type="ECO:0000313" key="8">
    <source>
        <dbReference type="Proteomes" id="UP001163152"/>
    </source>
</evidence>
<keyword evidence="5 6" id="KW-0472">Membrane</keyword>
<dbReference type="PANTHER" id="PTHR42770">
    <property type="entry name" value="AMINO ACID TRANSPORTER-RELATED"/>
    <property type="match status" value="1"/>
</dbReference>
<dbReference type="KEGG" id="tsin:OXH18_15720"/>
<dbReference type="RefSeq" id="WP_268608047.1">
    <property type="nucleotide sequence ID" value="NZ_CP113797.1"/>
</dbReference>
<feature type="transmembrane region" description="Helical" evidence="6">
    <location>
        <begin position="443"/>
        <end position="459"/>
    </location>
</feature>
<accession>A0A9E9C8N1</accession>
<evidence type="ECO:0000313" key="7">
    <source>
        <dbReference type="EMBL" id="WAL58622.1"/>
    </source>
</evidence>
<feature type="transmembrane region" description="Helical" evidence="6">
    <location>
        <begin position="54"/>
        <end position="78"/>
    </location>
</feature>
<feature type="transmembrane region" description="Helical" evidence="6">
    <location>
        <begin position="136"/>
        <end position="156"/>
    </location>
</feature>
<name>A0A9E9C8N1_9CYAN</name>
<dbReference type="Gene3D" id="1.20.1740.10">
    <property type="entry name" value="Amino acid/polyamine transporter I"/>
    <property type="match status" value="1"/>
</dbReference>
<comment type="subcellular location">
    <subcellularLocation>
        <location evidence="1">Cell membrane</location>
        <topology evidence="1">Multi-pass membrane protein</topology>
    </subcellularLocation>
</comment>
<dbReference type="Pfam" id="PF13520">
    <property type="entry name" value="AA_permease_2"/>
    <property type="match status" value="1"/>
</dbReference>
<sequence length="483" mass="51847">MQKSRGFISYEKVPDSYLRQRQLRGSANAWLLWALGVGAVISGDFYGWNYGLAVGGFWGLAIATALMAVMYICMVYSIAELSVALPHAGGFYSFTRHAFGPFLGFFCGICVAIEYLIATAAVAVTVSSYISPLAPAIPNYLVWLIVYAIFVLINIWGTDLTFYVALFITLIAILVLAIFSVSILLSGLFNPDLLLNIPPNPGQSVWLPKGWGGVFAAIPYGIWFYLAIEQLPLAAEETQDINRSMPAGLITGIYTLIVLSIFTLILNTGVGGGAVAVGEAAAPMILGLEAYFGPGSTATLITTFALICGLFASFHTIVYAYGRILFSLSRAGYLPRWLSVTGKTYTPYRALCLGAVVALICAVLISVSGDSGVGPVLVNMSVFGAVISYLLVMLSYIKLKLSHPNLPRPYQSPLGIWGAAIGTFLAMLALIACFAVPDYRPGVWGVAVFLAIATLYFFLHGKNHLVAQAPEERAALISESTMQ</sequence>
<keyword evidence="2" id="KW-1003">Cell membrane</keyword>
<dbReference type="Proteomes" id="UP001163152">
    <property type="component" value="Chromosome"/>
</dbReference>
<feature type="transmembrane region" description="Helical" evidence="6">
    <location>
        <begin position="29"/>
        <end position="48"/>
    </location>
</feature>
<evidence type="ECO:0000256" key="3">
    <source>
        <dbReference type="ARBA" id="ARBA00022692"/>
    </source>
</evidence>
<gene>
    <name evidence="7" type="ORF">OXH18_15720</name>
</gene>
<feature type="transmembrane region" description="Helical" evidence="6">
    <location>
        <begin position="298"/>
        <end position="326"/>
    </location>
</feature>
<dbReference type="PIRSF" id="PIRSF006060">
    <property type="entry name" value="AA_transporter"/>
    <property type="match status" value="1"/>
</dbReference>
<dbReference type="InterPro" id="IPR002293">
    <property type="entry name" value="AA/rel_permease1"/>
</dbReference>
<organism evidence="7 8">
    <name type="scientific">Thermocoleostomius sinensis A174</name>
    <dbReference type="NCBI Taxonomy" id="2016057"/>
    <lineage>
        <taxon>Bacteria</taxon>
        <taxon>Bacillati</taxon>
        <taxon>Cyanobacteriota</taxon>
        <taxon>Cyanophyceae</taxon>
        <taxon>Oculatellales</taxon>
        <taxon>Oculatellaceae</taxon>
        <taxon>Thermocoleostomius</taxon>
    </lineage>
</organism>
<dbReference type="PANTHER" id="PTHR42770:SF7">
    <property type="entry name" value="MEMBRANE PROTEIN"/>
    <property type="match status" value="1"/>
</dbReference>
<feature type="transmembrane region" description="Helical" evidence="6">
    <location>
        <begin position="163"/>
        <end position="189"/>
    </location>
</feature>
<keyword evidence="4 6" id="KW-1133">Transmembrane helix</keyword>
<feature type="transmembrane region" description="Helical" evidence="6">
    <location>
        <begin position="99"/>
        <end position="130"/>
    </location>
</feature>
<feature type="transmembrane region" description="Helical" evidence="6">
    <location>
        <begin position="249"/>
        <end position="278"/>
    </location>
</feature>